<dbReference type="AlphaFoldDB" id="A0A131YIX6"/>
<organism evidence="2">
    <name type="scientific">Rhipicephalus appendiculatus</name>
    <name type="common">Brown ear tick</name>
    <dbReference type="NCBI Taxonomy" id="34631"/>
    <lineage>
        <taxon>Eukaryota</taxon>
        <taxon>Metazoa</taxon>
        <taxon>Ecdysozoa</taxon>
        <taxon>Arthropoda</taxon>
        <taxon>Chelicerata</taxon>
        <taxon>Arachnida</taxon>
        <taxon>Acari</taxon>
        <taxon>Parasitiformes</taxon>
        <taxon>Ixodida</taxon>
        <taxon>Ixodoidea</taxon>
        <taxon>Ixodidae</taxon>
        <taxon>Rhipicephalinae</taxon>
        <taxon>Rhipicephalus</taxon>
        <taxon>Rhipicephalus</taxon>
    </lineage>
</organism>
<protein>
    <submittedName>
        <fullName evidence="2">Pancreatic trypsin inhibitor</fullName>
    </submittedName>
</protein>
<feature type="chain" id="PRO_5007285299" evidence="1">
    <location>
        <begin position="17"/>
        <end position="100"/>
    </location>
</feature>
<reference evidence="2" key="1">
    <citation type="journal article" date="2016" name="Ticks Tick Borne Dis.">
        <title>De novo assembly and annotation of the salivary gland transcriptome of Rhipicephalus appendiculatus male and female ticks during blood feeding.</title>
        <authorList>
            <person name="de Castro M.H."/>
            <person name="de Klerk D."/>
            <person name="Pienaar R."/>
            <person name="Latif A.A."/>
            <person name="Rees D.J."/>
            <person name="Mans B.J."/>
        </authorList>
    </citation>
    <scope>NUCLEOTIDE SEQUENCE</scope>
    <source>
        <tissue evidence="2">Salivary glands</tissue>
    </source>
</reference>
<evidence type="ECO:0000313" key="2">
    <source>
        <dbReference type="EMBL" id="JAP77881.1"/>
    </source>
</evidence>
<proteinExistence type="predicted"/>
<feature type="signal peptide" evidence="1">
    <location>
        <begin position="1"/>
        <end position="16"/>
    </location>
</feature>
<evidence type="ECO:0000256" key="1">
    <source>
        <dbReference type="SAM" id="SignalP"/>
    </source>
</evidence>
<accession>A0A131YIX6</accession>
<sequence length="100" mass="11118">MYTLVLLVLLPVALNAARLSKDVDFATNCDTEHACMYPEACKICPPKPLHGYIRKPFFYNNQTGYCEESSSGVGDGCNAFDTFDDCEFKCGLESSEEEND</sequence>
<dbReference type="InterPro" id="IPR036880">
    <property type="entry name" value="Kunitz_BPTI_sf"/>
</dbReference>
<dbReference type="Gene3D" id="4.10.410.10">
    <property type="entry name" value="Pancreatic trypsin inhibitor Kunitz domain"/>
    <property type="match status" value="1"/>
</dbReference>
<name>A0A131YIX6_RHIAP</name>
<dbReference type="GO" id="GO:0004867">
    <property type="term" value="F:serine-type endopeptidase inhibitor activity"/>
    <property type="evidence" value="ECO:0007669"/>
    <property type="project" value="InterPro"/>
</dbReference>
<dbReference type="EMBL" id="GEDV01010676">
    <property type="protein sequence ID" value="JAP77881.1"/>
    <property type="molecule type" value="Transcribed_RNA"/>
</dbReference>
<dbReference type="SUPFAM" id="SSF57362">
    <property type="entry name" value="BPTI-like"/>
    <property type="match status" value="1"/>
</dbReference>
<keyword evidence="1" id="KW-0732">Signal</keyword>